<dbReference type="GO" id="GO:0016787">
    <property type="term" value="F:hydrolase activity"/>
    <property type="evidence" value="ECO:0007669"/>
    <property type="project" value="UniProtKB-KW"/>
</dbReference>
<evidence type="ECO:0000256" key="4">
    <source>
        <dbReference type="SAM" id="MobiDB-lite"/>
    </source>
</evidence>
<dbReference type="SUPFAM" id="SSF56784">
    <property type="entry name" value="HAD-like"/>
    <property type="match status" value="1"/>
</dbReference>
<evidence type="ECO:0000313" key="6">
    <source>
        <dbReference type="Proteomes" id="UP000523079"/>
    </source>
</evidence>
<dbReference type="PRINTS" id="PR00413">
    <property type="entry name" value="HADHALOGNASE"/>
</dbReference>
<dbReference type="InterPro" id="IPR023214">
    <property type="entry name" value="HAD_sf"/>
</dbReference>
<dbReference type="Gene3D" id="3.40.50.1000">
    <property type="entry name" value="HAD superfamily/HAD-like"/>
    <property type="match status" value="1"/>
</dbReference>
<dbReference type="GO" id="GO:0044281">
    <property type="term" value="P:small molecule metabolic process"/>
    <property type="evidence" value="ECO:0007669"/>
    <property type="project" value="UniProtKB-ARBA"/>
</dbReference>
<dbReference type="Proteomes" id="UP000523079">
    <property type="component" value="Unassembled WGS sequence"/>
</dbReference>
<dbReference type="SFLD" id="SFLDS00003">
    <property type="entry name" value="Haloacid_Dehalogenase"/>
    <property type="match status" value="1"/>
</dbReference>
<sequence length="257" mass="28060">MTSPTPAEPVETPAEPVEAPAEPVEALVLDLDDTLFDHTGSARDALAAWLPGLGAEATPELVDFWFRVEEVHFESWRSGRISFAEQRRRRLRDLLPVLGHPVGTDDELDATFEGFRSRYQACWRPFPDVHPTLARWWRRVPIAVLTNGSDVQQRAKVAAIGATPYLVDVFTAEALGTPKPDPRSYRTVCAALGVPPERVLHVGDRYDLDVVAARAAGLQAVHLDRSGTGPDPDAVRSLTALHPPAPEVDRGSAAASR</sequence>
<dbReference type="PANTHER" id="PTHR46470">
    <property type="entry name" value="N-ACYLNEURAMINATE-9-PHOSPHATASE"/>
    <property type="match status" value="1"/>
</dbReference>
<gene>
    <name evidence="5" type="ORF">FHX74_001362</name>
</gene>
<organism evidence="5 6">
    <name type="scientific">Microlunatus kandeliicorticis</name>
    <dbReference type="NCBI Taxonomy" id="1759536"/>
    <lineage>
        <taxon>Bacteria</taxon>
        <taxon>Bacillati</taxon>
        <taxon>Actinomycetota</taxon>
        <taxon>Actinomycetes</taxon>
        <taxon>Propionibacteriales</taxon>
        <taxon>Propionibacteriaceae</taxon>
        <taxon>Microlunatus</taxon>
    </lineage>
</organism>
<evidence type="ECO:0000256" key="1">
    <source>
        <dbReference type="ARBA" id="ARBA00001946"/>
    </source>
</evidence>
<dbReference type="AlphaFoldDB" id="A0A7W3IR83"/>
<dbReference type="InterPro" id="IPR036412">
    <property type="entry name" value="HAD-like_sf"/>
</dbReference>
<dbReference type="RefSeq" id="WP_220483581.1">
    <property type="nucleotide sequence ID" value="NZ_JACGWT010000002.1"/>
</dbReference>
<feature type="region of interest" description="Disordered" evidence="4">
    <location>
        <begin position="223"/>
        <end position="257"/>
    </location>
</feature>
<reference evidence="5 6" key="1">
    <citation type="submission" date="2020-07" db="EMBL/GenBank/DDBJ databases">
        <title>Sequencing the genomes of 1000 actinobacteria strains.</title>
        <authorList>
            <person name="Klenk H.-P."/>
        </authorList>
    </citation>
    <scope>NUCLEOTIDE SEQUENCE [LARGE SCALE GENOMIC DNA]</scope>
    <source>
        <strain evidence="5 6">DSM 100723</strain>
    </source>
</reference>
<dbReference type="SFLD" id="SFLDG01129">
    <property type="entry name" value="C1.5:_HAD__Beta-PGM__Phosphata"/>
    <property type="match status" value="1"/>
</dbReference>
<protein>
    <submittedName>
        <fullName evidence="5">Putative hydrolase of the HAD superfamily</fullName>
    </submittedName>
</protein>
<dbReference type="EMBL" id="JACGWT010000002">
    <property type="protein sequence ID" value="MBA8793757.1"/>
    <property type="molecule type" value="Genomic_DNA"/>
</dbReference>
<keyword evidence="3" id="KW-0460">Magnesium</keyword>
<evidence type="ECO:0000313" key="5">
    <source>
        <dbReference type="EMBL" id="MBA8793757.1"/>
    </source>
</evidence>
<feature type="region of interest" description="Disordered" evidence="4">
    <location>
        <begin position="1"/>
        <end position="20"/>
    </location>
</feature>
<comment type="caution">
    <text evidence="5">The sequence shown here is derived from an EMBL/GenBank/DDBJ whole genome shotgun (WGS) entry which is preliminary data.</text>
</comment>
<dbReference type="NCBIfam" id="TIGR01549">
    <property type="entry name" value="HAD-SF-IA-v1"/>
    <property type="match status" value="1"/>
</dbReference>
<dbReference type="InterPro" id="IPR006439">
    <property type="entry name" value="HAD-SF_hydro_IA"/>
</dbReference>
<evidence type="ECO:0000256" key="3">
    <source>
        <dbReference type="ARBA" id="ARBA00022842"/>
    </source>
</evidence>
<dbReference type="NCBIfam" id="TIGR01509">
    <property type="entry name" value="HAD-SF-IA-v3"/>
    <property type="match status" value="1"/>
</dbReference>
<proteinExistence type="predicted"/>
<dbReference type="Gene3D" id="1.20.120.1600">
    <property type="match status" value="1"/>
</dbReference>
<evidence type="ECO:0000256" key="2">
    <source>
        <dbReference type="ARBA" id="ARBA00022801"/>
    </source>
</evidence>
<keyword evidence="2 5" id="KW-0378">Hydrolase</keyword>
<keyword evidence="6" id="KW-1185">Reference proteome</keyword>
<dbReference type="PANTHER" id="PTHR46470:SF4">
    <property type="entry name" value="5-AMINO-6-(5-PHOSPHO-D-RIBITYLAMINO)URACIL PHOSPHATASE YIGB"/>
    <property type="match status" value="1"/>
</dbReference>
<dbReference type="Pfam" id="PF00702">
    <property type="entry name" value="Hydrolase"/>
    <property type="match status" value="1"/>
</dbReference>
<comment type="cofactor">
    <cofactor evidence="1">
        <name>Mg(2+)</name>
        <dbReference type="ChEBI" id="CHEBI:18420"/>
    </cofactor>
</comment>
<dbReference type="InterPro" id="IPR051400">
    <property type="entry name" value="HAD-like_hydrolase"/>
</dbReference>
<accession>A0A7W3IR83</accession>
<name>A0A7W3IR83_9ACTN</name>